<reference evidence="3 4" key="1">
    <citation type="submission" date="2024-05" db="EMBL/GenBank/DDBJ databases">
        <authorList>
            <person name="Haq I."/>
            <person name="Ullah Z."/>
            <person name="Ahmad R."/>
            <person name="Li M."/>
            <person name="Tong Y."/>
        </authorList>
    </citation>
    <scope>NUCLEOTIDE SEQUENCE [LARGE SCALE GENOMIC DNA]</scope>
    <source>
        <strain evidence="3 4">16A2E</strain>
    </source>
</reference>
<comment type="caution">
    <text evidence="3">The sequence shown here is derived from an EMBL/GenBank/DDBJ whole genome shotgun (WGS) entry which is preliminary data.</text>
</comment>
<keyword evidence="2" id="KW-0732">Signal</keyword>
<evidence type="ECO:0008006" key="5">
    <source>
        <dbReference type="Google" id="ProtNLM"/>
    </source>
</evidence>
<feature type="signal peptide" evidence="2">
    <location>
        <begin position="1"/>
        <end position="26"/>
    </location>
</feature>
<protein>
    <recommendedName>
        <fullName evidence="5">Stage III sporulation protein AH</fullName>
    </recommendedName>
</protein>
<sequence>MKKLMFTFIIMAILAIGFFQLAPVLANENHEQRTQKQQTPTVSEEESKDNQQTASMAIRETESKDNEDNVVKRSEVRKNKISEEEFMQYLADEIGVEADGKNVEKLKSDIREEMILAKAKEAGISTDGKSIETIIEEMKSTTFDKKKEETNIEDYRVSPSLKLEQGEENK</sequence>
<organism evidence="3 4">
    <name type="scientific">Ornithinibacillus xuwenensis</name>
    <dbReference type="NCBI Taxonomy" id="3144668"/>
    <lineage>
        <taxon>Bacteria</taxon>
        <taxon>Bacillati</taxon>
        <taxon>Bacillota</taxon>
        <taxon>Bacilli</taxon>
        <taxon>Bacillales</taxon>
        <taxon>Bacillaceae</taxon>
        <taxon>Ornithinibacillus</taxon>
    </lineage>
</organism>
<evidence type="ECO:0000313" key="4">
    <source>
        <dbReference type="Proteomes" id="UP001444625"/>
    </source>
</evidence>
<dbReference type="RefSeq" id="WP_345824424.1">
    <property type="nucleotide sequence ID" value="NZ_JBDIML010000002.1"/>
</dbReference>
<gene>
    <name evidence="3" type="ORF">ABC228_07175</name>
</gene>
<feature type="chain" id="PRO_5047025098" description="Stage III sporulation protein AH" evidence="2">
    <location>
        <begin position="27"/>
        <end position="170"/>
    </location>
</feature>
<dbReference type="Proteomes" id="UP001444625">
    <property type="component" value="Unassembled WGS sequence"/>
</dbReference>
<feature type="region of interest" description="Disordered" evidence="1">
    <location>
        <begin position="31"/>
        <end position="77"/>
    </location>
</feature>
<evidence type="ECO:0000256" key="2">
    <source>
        <dbReference type="SAM" id="SignalP"/>
    </source>
</evidence>
<dbReference type="EMBL" id="JBDIML010000002">
    <property type="protein sequence ID" value="MEN2766962.1"/>
    <property type="molecule type" value="Genomic_DNA"/>
</dbReference>
<keyword evidence="4" id="KW-1185">Reference proteome</keyword>
<name>A0ABU9XJF0_9BACI</name>
<accession>A0ABU9XJF0</accession>
<evidence type="ECO:0000313" key="3">
    <source>
        <dbReference type="EMBL" id="MEN2766962.1"/>
    </source>
</evidence>
<proteinExistence type="predicted"/>
<feature type="compositionally biased region" description="Basic and acidic residues" evidence="1">
    <location>
        <begin position="59"/>
        <end position="77"/>
    </location>
</feature>
<evidence type="ECO:0000256" key="1">
    <source>
        <dbReference type="SAM" id="MobiDB-lite"/>
    </source>
</evidence>